<proteinExistence type="predicted"/>
<sequence length="1236" mass="142543">MNNNDVLFQALGSIGAMPIYYVYTDTVTPFVNSIWTDNTIKQQPTDQIKRLILQLFESISISSTCVYGIPKEAQYPRYICPAASSASAYSFYVSSIISHLNSLPSFLDAVRSNIAGIIDGKTNDAAFFDTCFSLLKINNFTHFLVEAADPLTKNFSDSITIQPLLPQIDQISGAVKELVSRADQLRNLIANKTVTAPDVTSFNDTINSFINIIPQYTQAYTCLLEQLRNEFKGLYYVEKNKKEKEFKESDRRIMENAFDEFIQKIAKYVIRFQNVILLASELLAQKPFPGVCDDLLNKLKNVVDNFNIMIYNYSKMMHFRGDNFEQYKTEVLNAQKNVFVIFPEIKTQFINLLSSDTPPAFQAYMNNGIHSNLDEIIGFNSTELTTDFENISKMILKDSRAVVFSPVLVSSIQTNQLGLLSLKAIQILHSISSNLRCDMLNFQEIKDKLSELHPTIKYLLTVVYNLIHRNMIKEIDKSKSSSNKKKKTKAINFCLPPEIVILTQKKTYIENLFISFDESLGKLSPDSKMLRIIQDNCSLKAILLALAIANIETGPEIHELIHKFHQLLANFADKYFKENEAKITEIIHFFKDEENIPGNSKSQFEIIIQNLMNTMDCSKKVFNEEKDICSETEQNQKISLIKKKVAEYEKLSLILSSLQYIDESYFPDNCYHETICNLQQNMTNIVKCFQNAEQVHSYQRFMCLSKIFNHVLKLIGNILPHSSKESNYSNIISVDLNRNASNMTKLNTCGIGFDPESYKFLKSEIEQLLTFIKDEKEFYQTKVESTFFKTNLEKSFQTLDNFYQEAKKSTSFLEICEVNYNVPQRDCVGPILKHFTLLINYTFDKYALALINNLPTVVQLAMNLNDLLRELDKALRYIPQPKVDDVSALLSVSELEKIQSKFESPGKILFQLTSEIPLLIDYFNDDKTSLNIALHSKKEIITEAIKNVMNYLKKIVTFTKSEISKFEENEISRQKTEYELLVEQSQKEYQQFRKEQLEKGKKIDEIRKEVREKERIEREQIEREKKEQEEREKKEQEEKERLEEQHKLLYKEPNSVNINPIFGMGLYFKCGYNPDSIELDPNSSTDMDITIDVESLSDFSNLPDINTSVFSNAEMERNKDESKENKNMDLISDLQKQLMPPDYLLTAIECGLLKERQDNNNDDMMNAEEDDDNFELPKGLNDGGDEEDNNSGEFDSENDPILGNRNLVEDDDEFFESCSDDDDEEEEESKGFFPWG</sequence>
<name>A0ABR2ID51_9EUKA</name>
<feature type="compositionally biased region" description="Acidic residues" evidence="1">
    <location>
        <begin position="1209"/>
        <end position="1228"/>
    </location>
</feature>
<evidence type="ECO:0000256" key="1">
    <source>
        <dbReference type="SAM" id="MobiDB-lite"/>
    </source>
</evidence>
<gene>
    <name evidence="2" type="ORF">M9Y10_012694</name>
</gene>
<reference evidence="2 3" key="1">
    <citation type="submission" date="2024-04" db="EMBL/GenBank/DDBJ databases">
        <title>Tritrichomonas musculus Genome.</title>
        <authorList>
            <person name="Alves-Ferreira E."/>
            <person name="Grigg M."/>
            <person name="Lorenzi H."/>
            <person name="Galac M."/>
        </authorList>
    </citation>
    <scope>NUCLEOTIDE SEQUENCE [LARGE SCALE GENOMIC DNA]</scope>
    <source>
        <strain evidence="2 3">EAF2021</strain>
    </source>
</reference>
<feature type="compositionally biased region" description="Acidic residues" evidence="1">
    <location>
        <begin position="1165"/>
        <end position="1174"/>
    </location>
</feature>
<evidence type="ECO:0000313" key="3">
    <source>
        <dbReference type="Proteomes" id="UP001470230"/>
    </source>
</evidence>
<comment type="caution">
    <text evidence="2">The sequence shown here is derived from an EMBL/GenBank/DDBJ whole genome shotgun (WGS) entry which is preliminary data.</text>
</comment>
<evidence type="ECO:0000313" key="2">
    <source>
        <dbReference type="EMBL" id="KAK8861002.1"/>
    </source>
</evidence>
<organism evidence="2 3">
    <name type="scientific">Tritrichomonas musculus</name>
    <dbReference type="NCBI Taxonomy" id="1915356"/>
    <lineage>
        <taxon>Eukaryota</taxon>
        <taxon>Metamonada</taxon>
        <taxon>Parabasalia</taxon>
        <taxon>Tritrichomonadida</taxon>
        <taxon>Tritrichomonadidae</taxon>
        <taxon>Tritrichomonas</taxon>
    </lineage>
</organism>
<feature type="compositionally biased region" description="Acidic residues" evidence="1">
    <location>
        <begin position="1183"/>
        <end position="1198"/>
    </location>
</feature>
<keyword evidence="3" id="KW-1185">Reference proteome</keyword>
<feature type="region of interest" description="Disordered" evidence="1">
    <location>
        <begin position="1018"/>
        <end position="1039"/>
    </location>
</feature>
<dbReference type="Proteomes" id="UP001470230">
    <property type="component" value="Unassembled WGS sequence"/>
</dbReference>
<feature type="region of interest" description="Disordered" evidence="1">
    <location>
        <begin position="1159"/>
        <end position="1236"/>
    </location>
</feature>
<dbReference type="EMBL" id="JAPFFF010000018">
    <property type="protein sequence ID" value="KAK8861002.1"/>
    <property type="molecule type" value="Genomic_DNA"/>
</dbReference>
<accession>A0ABR2ID51</accession>
<protein>
    <submittedName>
        <fullName evidence="2">Uncharacterized protein</fullName>
    </submittedName>
</protein>